<feature type="transmembrane region" description="Helical" evidence="1">
    <location>
        <begin position="342"/>
        <end position="365"/>
    </location>
</feature>
<keyword evidence="3" id="KW-1185">Reference proteome</keyword>
<dbReference type="Proteomes" id="UP000182932">
    <property type="component" value="Unassembled WGS sequence"/>
</dbReference>
<evidence type="ECO:0000313" key="2">
    <source>
        <dbReference type="EMBL" id="SEI64439.1"/>
    </source>
</evidence>
<feature type="transmembrane region" description="Helical" evidence="1">
    <location>
        <begin position="128"/>
        <end position="148"/>
    </location>
</feature>
<feature type="transmembrane region" description="Helical" evidence="1">
    <location>
        <begin position="285"/>
        <end position="304"/>
    </location>
</feature>
<dbReference type="EMBL" id="FNYY01000001">
    <property type="protein sequence ID" value="SEI64439.1"/>
    <property type="molecule type" value="Genomic_DNA"/>
</dbReference>
<feature type="transmembrane region" description="Helical" evidence="1">
    <location>
        <begin position="184"/>
        <end position="216"/>
    </location>
</feature>
<gene>
    <name evidence="2" type="ORF">SAMN04487940_101476</name>
</gene>
<name>A0A975W7A4_9RHOB</name>
<reference evidence="2 3" key="1">
    <citation type="submission" date="2016-10" db="EMBL/GenBank/DDBJ databases">
        <authorList>
            <person name="Varghese N."/>
            <person name="Submissions S."/>
        </authorList>
    </citation>
    <scope>NUCLEOTIDE SEQUENCE [LARGE SCALE GENOMIC DNA]</scope>
    <source>
        <strain evidence="2 3">FF3</strain>
    </source>
</reference>
<feature type="transmembrane region" description="Helical" evidence="1">
    <location>
        <begin position="104"/>
        <end position="122"/>
    </location>
</feature>
<keyword evidence="1" id="KW-1133">Transmembrane helix</keyword>
<feature type="transmembrane region" description="Helical" evidence="1">
    <location>
        <begin position="61"/>
        <end position="83"/>
    </location>
</feature>
<proteinExistence type="predicted"/>
<accession>A0A975W7A4</accession>
<keyword evidence="1" id="KW-0472">Membrane</keyword>
<dbReference type="AlphaFoldDB" id="A0A975W7A4"/>
<organism evidence="2 3">
    <name type="scientific">Marinovum algicola</name>
    <dbReference type="NCBI Taxonomy" id="42444"/>
    <lineage>
        <taxon>Bacteria</taxon>
        <taxon>Pseudomonadati</taxon>
        <taxon>Pseudomonadota</taxon>
        <taxon>Alphaproteobacteria</taxon>
        <taxon>Rhodobacterales</taxon>
        <taxon>Roseobacteraceae</taxon>
        <taxon>Marinovum</taxon>
    </lineage>
</organism>
<keyword evidence="1" id="KW-0812">Transmembrane</keyword>
<sequence>MSGKSDFVTRLSVGLGLFLLAFALRALGADYGYFHGDERINDAAKVLAGQIVPGQHFYPPLITYLNGLAFGGLFALGLPLGWWGSPGEFRAQYFSDPTVFYLTARYLTAVIGALIAPLFFAIGRRVGLGLWPALTVGLLGVFFPLGVFMSHIAKGDVALATATVAVFWALIARLQAARPGRWDIWLGVLAVLVVSFKQSGVFVLLPLALGLAALLIRAEGVGAMARSMGRALLTVVLLWPVLNIGILLDFGNFLAFQKIQTVMSLRTGGGIWPGLTTLGLRSLGLVWGMTPVFAAMALLTPPVLMLPACALRQKPALLLIWAALAIGTLTLALLAGPRQPEHLWIASFAGFTLLGGLALAGLIGAPGRAGQAAAGALALGAGLSLLGAVIAVSEALAPPMWQETDAYIAEHLADEKIMTMAVTHLPQRQAAQQMEIARWQRLAEKYDTPLPEMAEERRITEDARGAVFYIAMPTVLYGLEGVDEDDPDFQAQPHAWPPQRAEWQLDHWRDQGFDIFVVKDPEFMRSQVDSALMRGFFSDLHARCAVVATFEPNKPLFLEREIAIYRCGPG</sequence>
<feature type="transmembrane region" description="Helical" evidence="1">
    <location>
        <begin position="316"/>
        <end position="336"/>
    </location>
</feature>
<comment type="caution">
    <text evidence="2">The sequence shown here is derived from an EMBL/GenBank/DDBJ whole genome shotgun (WGS) entry which is preliminary data.</text>
</comment>
<feature type="transmembrane region" description="Helical" evidence="1">
    <location>
        <begin position="372"/>
        <end position="392"/>
    </location>
</feature>
<evidence type="ECO:0000313" key="3">
    <source>
        <dbReference type="Proteomes" id="UP000182932"/>
    </source>
</evidence>
<feature type="transmembrane region" description="Helical" evidence="1">
    <location>
        <begin position="228"/>
        <end position="248"/>
    </location>
</feature>
<protein>
    <submittedName>
        <fullName evidence="2">Uncharacterized protein</fullName>
    </submittedName>
</protein>
<evidence type="ECO:0000256" key="1">
    <source>
        <dbReference type="SAM" id="Phobius"/>
    </source>
</evidence>
<feature type="transmembrane region" description="Helical" evidence="1">
    <location>
        <begin position="155"/>
        <end position="172"/>
    </location>
</feature>